<organism evidence="1 2">
    <name type="scientific">Paraburkholderia humisilvae</name>
    <dbReference type="NCBI Taxonomy" id="627669"/>
    <lineage>
        <taxon>Bacteria</taxon>
        <taxon>Pseudomonadati</taxon>
        <taxon>Pseudomonadota</taxon>
        <taxon>Betaproteobacteria</taxon>
        <taxon>Burkholderiales</taxon>
        <taxon>Burkholderiaceae</taxon>
        <taxon>Paraburkholderia</taxon>
    </lineage>
</organism>
<accession>A0A6J5D4D3</accession>
<proteinExistence type="predicted"/>
<evidence type="ECO:0000313" key="2">
    <source>
        <dbReference type="Proteomes" id="UP000494363"/>
    </source>
</evidence>
<protein>
    <submittedName>
        <fullName evidence="1">Uncharacterized protein</fullName>
    </submittedName>
</protein>
<reference evidence="1 2" key="1">
    <citation type="submission" date="2020-04" db="EMBL/GenBank/DDBJ databases">
        <authorList>
            <person name="De Canck E."/>
        </authorList>
    </citation>
    <scope>NUCLEOTIDE SEQUENCE [LARGE SCALE GENOMIC DNA]</scope>
    <source>
        <strain evidence="1 2">LMG 29542</strain>
    </source>
</reference>
<evidence type="ECO:0000313" key="1">
    <source>
        <dbReference type="EMBL" id="CAB3749199.1"/>
    </source>
</evidence>
<dbReference type="AlphaFoldDB" id="A0A6J5D4D3"/>
<sequence>MTVDNELHPLDERYIEAYGIREGNGSDDPGTGTVRCPLCGGELLPTHHQRRGHRYFKHRHEEQTARCPLTTPNYQLDRFEISLHTPDLNAVRMNRAQFLFNWKRHFRIARHMAPALTLERFIAVVKYADVMNLWGFPLLDQRDLPYVLLVLAGFIAEHRKGDVTMWTRFWFDGRVRSASDLWRSGGVRDPQLYRVVYRDVVRTPFPTGAEIVRWESVERVDRVADLASRGVGRADMRLFEKFLENDTAIEEE</sequence>
<gene>
    <name evidence="1" type="ORF">LMG29542_00922</name>
</gene>
<name>A0A6J5D4D3_9BURK</name>
<dbReference type="Proteomes" id="UP000494363">
    <property type="component" value="Unassembled WGS sequence"/>
</dbReference>
<dbReference type="EMBL" id="CADIKH010000003">
    <property type="protein sequence ID" value="CAB3749199.1"/>
    <property type="molecule type" value="Genomic_DNA"/>
</dbReference>
<keyword evidence="2" id="KW-1185">Reference proteome</keyword>